<keyword evidence="6" id="KW-0175">Coiled coil</keyword>
<organism evidence="9">
    <name type="scientific">candidate division WOR-3 bacterium</name>
    <dbReference type="NCBI Taxonomy" id="2052148"/>
    <lineage>
        <taxon>Bacteria</taxon>
        <taxon>Bacteria division WOR-3</taxon>
    </lineage>
</organism>
<dbReference type="InterPro" id="IPR013551">
    <property type="entry name" value="YicC-like_C"/>
</dbReference>
<gene>
    <name evidence="9" type="ORF">ENS15_00550</name>
</gene>
<feature type="coiled-coil region" evidence="6">
    <location>
        <begin position="169"/>
        <end position="220"/>
    </location>
</feature>
<comment type="cofactor">
    <cofactor evidence="1">
        <name>a divalent metal cation</name>
        <dbReference type="ChEBI" id="CHEBI:60240"/>
    </cofactor>
</comment>
<dbReference type="InterPro" id="IPR005229">
    <property type="entry name" value="YicC/YloC-like"/>
</dbReference>
<dbReference type="GO" id="GO:0016787">
    <property type="term" value="F:hydrolase activity"/>
    <property type="evidence" value="ECO:0007669"/>
    <property type="project" value="UniProtKB-KW"/>
</dbReference>
<dbReference type="Pfam" id="PF08340">
    <property type="entry name" value="YicC-like_C"/>
    <property type="match status" value="1"/>
</dbReference>
<dbReference type="PANTHER" id="PTHR30636:SF3">
    <property type="entry name" value="UPF0701 PROTEIN YICC"/>
    <property type="match status" value="1"/>
</dbReference>
<keyword evidence="2" id="KW-0540">Nuclease</keyword>
<dbReference type="PANTHER" id="PTHR30636">
    <property type="entry name" value="UPF0701 PROTEIN YICC"/>
    <property type="match status" value="1"/>
</dbReference>
<sequence length="271" mass="31492">MKSMTGYVKLSKSIKGYGSVTCEIRSVNGKGLSTTFKVPYELSILENELRKIISKKIKKGNISVNFFVNYSSDYIQNFVETRIKSLEKVIGMKNYEKFLPLVYSDVSNYIPLVKKVERKTLFSVIKLFKLSLSSFVEYREEEGLEIKKILHQYIKILNQNINSIKGLSKNSVAEKKEKLKKLLGEYNEQLKNELILYAEKVDITEEIDRFKIHLKRLKKEESGSSITFILQELQREANTISSKSEDIRIIEKVIRIKEIIEKMKEQVANVE</sequence>
<evidence type="ECO:0000256" key="6">
    <source>
        <dbReference type="SAM" id="Coils"/>
    </source>
</evidence>
<evidence type="ECO:0000256" key="2">
    <source>
        <dbReference type="ARBA" id="ARBA00022722"/>
    </source>
</evidence>
<dbReference type="Pfam" id="PF03755">
    <property type="entry name" value="YicC-like_N"/>
    <property type="match status" value="1"/>
</dbReference>
<protein>
    <submittedName>
        <fullName evidence="9">DUF1732 domain-containing protein</fullName>
    </submittedName>
</protein>
<feature type="domain" description="Endoribonuclease YicC-like N-terminal" evidence="7">
    <location>
        <begin position="1"/>
        <end position="147"/>
    </location>
</feature>
<feature type="domain" description="Endoribonuclease YicC-like C-terminal" evidence="8">
    <location>
        <begin position="170"/>
        <end position="271"/>
    </location>
</feature>
<evidence type="ECO:0000259" key="8">
    <source>
        <dbReference type="Pfam" id="PF08340"/>
    </source>
</evidence>
<accession>A0A7C3J5B0</accession>
<evidence type="ECO:0000313" key="9">
    <source>
        <dbReference type="EMBL" id="HFK23133.1"/>
    </source>
</evidence>
<evidence type="ECO:0000259" key="7">
    <source>
        <dbReference type="Pfam" id="PF03755"/>
    </source>
</evidence>
<reference evidence="9" key="1">
    <citation type="journal article" date="2020" name="mSystems">
        <title>Genome- and Community-Level Interaction Insights into Carbon Utilization and Element Cycling Functions of Hydrothermarchaeota in Hydrothermal Sediment.</title>
        <authorList>
            <person name="Zhou Z."/>
            <person name="Liu Y."/>
            <person name="Xu W."/>
            <person name="Pan J."/>
            <person name="Luo Z.H."/>
            <person name="Li M."/>
        </authorList>
    </citation>
    <scope>NUCLEOTIDE SEQUENCE [LARGE SCALE GENOMIC DNA]</scope>
    <source>
        <strain evidence="9">SpSt-464</strain>
    </source>
</reference>
<evidence type="ECO:0000256" key="4">
    <source>
        <dbReference type="ARBA" id="ARBA00022801"/>
    </source>
</evidence>
<dbReference type="GO" id="GO:0004521">
    <property type="term" value="F:RNA endonuclease activity"/>
    <property type="evidence" value="ECO:0007669"/>
    <property type="project" value="InterPro"/>
</dbReference>
<evidence type="ECO:0000256" key="1">
    <source>
        <dbReference type="ARBA" id="ARBA00001968"/>
    </source>
</evidence>
<dbReference type="InterPro" id="IPR013527">
    <property type="entry name" value="YicC-like_N"/>
</dbReference>
<keyword evidence="3" id="KW-0255">Endonuclease</keyword>
<dbReference type="AlphaFoldDB" id="A0A7C3J5B0"/>
<dbReference type="EMBL" id="DSTT01000001">
    <property type="protein sequence ID" value="HFK23133.1"/>
    <property type="molecule type" value="Genomic_DNA"/>
</dbReference>
<evidence type="ECO:0000256" key="5">
    <source>
        <dbReference type="ARBA" id="ARBA00035648"/>
    </source>
</evidence>
<keyword evidence="4" id="KW-0378">Hydrolase</keyword>
<comment type="caution">
    <text evidence="9">The sequence shown here is derived from an EMBL/GenBank/DDBJ whole genome shotgun (WGS) entry which is preliminary data.</text>
</comment>
<proteinExistence type="inferred from homology"/>
<evidence type="ECO:0000256" key="3">
    <source>
        <dbReference type="ARBA" id="ARBA00022759"/>
    </source>
</evidence>
<comment type="similarity">
    <text evidence="5">Belongs to the YicC/YloC family.</text>
</comment>
<name>A0A7C3J5B0_UNCW3</name>